<evidence type="ECO:0000313" key="12">
    <source>
        <dbReference type="Proteomes" id="UP000285190"/>
    </source>
</evidence>
<feature type="site" description="Determinant of potassium independence" evidence="9">
    <location>
        <position position="458"/>
    </location>
</feature>
<keyword evidence="12" id="KW-1185">Reference proteome</keyword>
<evidence type="ECO:0000313" key="11">
    <source>
        <dbReference type="EMBL" id="RJG06769.1"/>
    </source>
</evidence>
<feature type="transmembrane region" description="Helical" evidence="9">
    <location>
        <begin position="464"/>
        <end position="483"/>
    </location>
</feature>
<feature type="transmembrane region" description="Helical" evidence="9">
    <location>
        <begin position="162"/>
        <end position="180"/>
    </location>
</feature>
<feature type="region of interest" description="Disordered" evidence="10">
    <location>
        <begin position="693"/>
        <end position="712"/>
    </location>
</feature>
<dbReference type="NCBIfam" id="TIGR01104">
    <property type="entry name" value="V_PPase"/>
    <property type="match status" value="1"/>
</dbReference>
<sequence length="712" mass="72613">MATGLWFAVACGIIAVLYGLVSRSWILKQDAGNSRMQEIAAAIQQGAAAYLARQYRTIAIVGVVLFIIIAILPGLGLNTALGFLVGAVLSGACGFIGMNVSVRANVRTAQAATRGMNDALNVAFKGGAITGMLVVGLGLLGVTLFYWVLTSRAGSAVSAHDVIKPLIGLGFGASLISIFARLGGGIFTKGADVGADLVGKVEAGIPEDDPRNPAVIADNVGDNVGDCAGMAADLFETYVVTLIATMLLGALMVKGAEAEAILYPLLLGGVSILASIVGCLMVKAKPGRKIMSALYTGLWWAAGLSLIGFAVVTWKVLPEAMRMPMMGSAVVGIVLTGLMVYITEYYTGTDFKPVRHIAEASTTGHGTNIIAGLGVSMKSTAYPVLAVCVAILVSYWLGGLYGIAIAATAMLSMAGIIVALDAYGPITDNAGGIAEMSNMPDSVRAITDPLDAVGNTTKAVTKGYAIGSAGLAALVLFADYTHALDAVGRSTSFDLSNPMVIVGLFIGGLIPYLFGAMAMEAVGRAAGAVVIEVRRQFRDIKGIMDGSGKPEYDKAVDMLTASAIREMIIPSLLPVVVPILVGLILGPAALGGLLMGTIVTGLFVAISMTTGGGAWDNAKKYIEDGHHGGKGSDAHKAAVTGDTVGDPYKDTAGPAVNPLIKIINIVALLIVPLLPATGTQATSGHAATTPAAVTAPAADNSAAPTGITAPKP</sequence>
<keyword evidence="6 9" id="KW-1133">Transmembrane helix</keyword>
<keyword evidence="2 9" id="KW-0813">Transport</keyword>
<comment type="function">
    <text evidence="9">Proton pump that utilizes the energy of pyrophosphate hydrolysis as the driving force for proton movement across the membrane. Generates a proton motive force.</text>
</comment>
<comment type="caution">
    <text evidence="9">Lacks conserved residue(s) required for the propagation of feature annotation.</text>
</comment>
<feature type="transmembrane region" description="Helical" evidence="9">
    <location>
        <begin position="323"/>
        <end position="342"/>
    </location>
</feature>
<evidence type="ECO:0000256" key="10">
    <source>
        <dbReference type="SAM" id="MobiDB-lite"/>
    </source>
</evidence>
<dbReference type="NCBIfam" id="NF001951">
    <property type="entry name" value="PRK00733.1-2"/>
    <property type="match status" value="1"/>
</dbReference>
<feature type="transmembrane region" description="Helical" evidence="9">
    <location>
        <begin position="567"/>
        <end position="586"/>
    </location>
</feature>
<dbReference type="RefSeq" id="WP_119739642.1">
    <property type="nucleotide sequence ID" value="NZ_QYUN01000002.1"/>
</dbReference>
<keyword evidence="4 9" id="KW-0460">Magnesium</keyword>
<dbReference type="OrthoDB" id="9808652at2"/>
<name>A0A418X2U0_9BURK</name>
<keyword evidence="3 9" id="KW-0812">Transmembrane</keyword>
<dbReference type="PANTHER" id="PTHR31998">
    <property type="entry name" value="K(+)-INSENSITIVE PYROPHOSPHATE-ENERGIZED PROTON PUMP"/>
    <property type="match status" value="1"/>
</dbReference>
<evidence type="ECO:0000256" key="7">
    <source>
        <dbReference type="ARBA" id="ARBA00023065"/>
    </source>
</evidence>
<dbReference type="EC" id="7.1.3.1" evidence="9"/>
<dbReference type="GO" id="GO:0012505">
    <property type="term" value="C:endomembrane system"/>
    <property type="evidence" value="ECO:0007669"/>
    <property type="project" value="UniProtKB-SubCell"/>
</dbReference>
<dbReference type="HAMAP" id="MF_01129">
    <property type="entry name" value="PPase_energized_pump"/>
    <property type="match status" value="1"/>
</dbReference>
<reference evidence="11 12" key="1">
    <citation type="submission" date="2018-09" db="EMBL/GenBank/DDBJ databases">
        <authorList>
            <person name="Zhu H."/>
        </authorList>
    </citation>
    <scope>NUCLEOTIDE SEQUENCE [LARGE SCALE GENOMIC DNA]</scope>
    <source>
        <strain evidence="11 12">K2R10-39</strain>
    </source>
</reference>
<evidence type="ECO:0000256" key="6">
    <source>
        <dbReference type="ARBA" id="ARBA00022989"/>
    </source>
</evidence>
<dbReference type="AlphaFoldDB" id="A0A418X2U0"/>
<evidence type="ECO:0000256" key="4">
    <source>
        <dbReference type="ARBA" id="ARBA00022842"/>
    </source>
</evidence>
<evidence type="ECO:0000256" key="1">
    <source>
        <dbReference type="ARBA" id="ARBA00004127"/>
    </source>
</evidence>
<comment type="subcellular location">
    <subcellularLocation>
        <location evidence="9">Cell membrane</location>
        <topology evidence="9">Multi-pass membrane protein</topology>
    </subcellularLocation>
    <subcellularLocation>
        <location evidence="1">Endomembrane system</location>
        <topology evidence="1">Multi-pass membrane protein</topology>
    </subcellularLocation>
</comment>
<keyword evidence="9" id="KW-1003">Cell membrane</keyword>
<dbReference type="InterPro" id="IPR004131">
    <property type="entry name" value="PPase-energised_H-pump"/>
</dbReference>
<evidence type="ECO:0000256" key="3">
    <source>
        <dbReference type="ARBA" id="ARBA00022692"/>
    </source>
</evidence>
<dbReference type="PIRSF" id="PIRSF001265">
    <property type="entry name" value="H+-PPase"/>
    <property type="match status" value="1"/>
</dbReference>
<dbReference type="GO" id="GO:0005886">
    <property type="term" value="C:plasma membrane"/>
    <property type="evidence" value="ECO:0007669"/>
    <property type="project" value="UniProtKB-SubCell"/>
</dbReference>
<evidence type="ECO:0000256" key="2">
    <source>
        <dbReference type="ARBA" id="ARBA00022448"/>
    </source>
</evidence>
<feature type="transmembrane region" description="Helical" evidence="9">
    <location>
        <begin position="6"/>
        <end position="26"/>
    </location>
</feature>
<comment type="caution">
    <text evidence="11">The sequence shown here is derived from an EMBL/GenBank/DDBJ whole genome shotgun (WGS) entry which is preliminary data.</text>
</comment>
<dbReference type="GO" id="GO:0000287">
    <property type="term" value="F:magnesium ion binding"/>
    <property type="evidence" value="ECO:0007669"/>
    <property type="project" value="UniProtKB-UniRule"/>
</dbReference>
<comment type="similarity">
    <text evidence="9">Belongs to the H(+)-translocating pyrophosphatase (TC 3.A.10) family. K(+)-insensitive subfamily.</text>
</comment>
<dbReference type="Proteomes" id="UP000285190">
    <property type="component" value="Unassembled WGS sequence"/>
</dbReference>
<comment type="subunit">
    <text evidence="9">Homodimer.</text>
</comment>
<feature type="compositionally biased region" description="Low complexity" evidence="10">
    <location>
        <begin position="693"/>
        <end position="705"/>
    </location>
</feature>
<feature type="transmembrane region" description="Helical" evidence="9">
    <location>
        <begin position="57"/>
        <end position="75"/>
    </location>
</feature>
<dbReference type="Pfam" id="PF03030">
    <property type="entry name" value="H_PPase"/>
    <property type="match status" value="1"/>
</dbReference>
<dbReference type="EMBL" id="QYUN01000002">
    <property type="protein sequence ID" value="RJG06769.1"/>
    <property type="molecule type" value="Genomic_DNA"/>
</dbReference>
<dbReference type="GO" id="GO:0004427">
    <property type="term" value="F:inorganic diphosphate phosphatase activity"/>
    <property type="evidence" value="ECO:0007669"/>
    <property type="project" value="UniProtKB-UniRule"/>
</dbReference>
<gene>
    <name evidence="9" type="primary">hppA</name>
    <name evidence="11" type="ORF">D3870_12835</name>
</gene>
<feature type="transmembrane region" description="Helical" evidence="9">
    <location>
        <begin position="294"/>
        <end position="317"/>
    </location>
</feature>
<keyword evidence="8 9" id="KW-0472">Membrane</keyword>
<dbReference type="NCBIfam" id="NF001953">
    <property type="entry name" value="PRK00733.2-1"/>
    <property type="match status" value="1"/>
</dbReference>
<keyword evidence="7 9" id="KW-0406">Ion transport</keyword>
<evidence type="ECO:0000256" key="9">
    <source>
        <dbReference type="HAMAP-Rule" id="MF_01129"/>
    </source>
</evidence>
<feature type="transmembrane region" description="Helical" evidence="9">
    <location>
        <begin position="380"/>
        <end position="397"/>
    </location>
</feature>
<feature type="transmembrane region" description="Helical" evidence="9">
    <location>
        <begin position="81"/>
        <end position="102"/>
    </location>
</feature>
<organism evidence="11 12">
    <name type="scientific">Noviherbaspirillum cavernae</name>
    <dbReference type="NCBI Taxonomy" id="2320862"/>
    <lineage>
        <taxon>Bacteria</taxon>
        <taxon>Pseudomonadati</taxon>
        <taxon>Pseudomonadota</taxon>
        <taxon>Betaproteobacteria</taxon>
        <taxon>Burkholderiales</taxon>
        <taxon>Oxalobacteraceae</taxon>
        <taxon>Noviherbaspirillum</taxon>
    </lineage>
</organism>
<comment type="catalytic activity">
    <reaction evidence="9">
        <text>diphosphate + H2O + H(+)(in) = 2 phosphate + 2 H(+)(out)</text>
        <dbReference type="Rhea" id="RHEA:13973"/>
        <dbReference type="ChEBI" id="CHEBI:15377"/>
        <dbReference type="ChEBI" id="CHEBI:15378"/>
        <dbReference type="ChEBI" id="CHEBI:33019"/>
        <dbReference type="ChEBI" id="CHEBI:43474"/>
        <dbReference type="EC" id="7.1.3.1"/>
    </reaction>
</comment>
<dbReference type="NCBIfam" id="NF001960">
    <property type="entry name" value="PRK00733.3-5"/>
    <property type="match status" value="1"/>
</dbReference>
<comment type="cofactor">
    <cofactor evidence="9">
        <name>Mg(2+)</name>
        <dbReference type="ChEBI" id="CHEBI:18420"/>
    </cofactor>
</comment>
<accession>A0A418X2U0</accession>
<dbReference type="GO" id="GO:0009678">
    <property type="term" value="F:diphosphate hydrolysis-driven proton transmembrane transporter activity"/>
    <property type="evidence" value="ECO:0007669"/>
    <property type="project" value="UniProtKB-UniRule"/>
</dbReference>
<feature type="transmembrane region" description="Helical" evidence="9">
    <location>
        <begin position="403"/>
        <end position="423"/>
    </location>
</feature>
<proteinExistence type="inferred from homology"/>
<feature type="transmembrane region" description="Helical" evidence="9">
    <location>
        <begin position="592"/>
        <end position="615"/>
    </location>
</feature>
<feature type="transmembrane region" description="Helical" evidence="9">
    <location>
        <begin position="238"/>
        <end position="255"/>
    </location>
</feature>
<feature type="transmembrane region" description="Helical" evidence="9">
    <location>
        <begin position="495"/>
        <end position="514"/>
    </location>
</feature>
<protein>
    <recommendedName>
        <fullName evidence="9">K(+)-insensitive pyrophosphate-energized proton pump</fullName>
        <ecNumber evidence="9">7.1.3.1</ecNumber>
    </recommendedName>
    <alternativeName>
        <fullName evidence="9">Membrane-bound proton-translocating pyrophosphatase</fullName>
    </alternativeName>
    <alternativeName>
        <fullName evidence="9">Pyrophosphate-energized inorganic pyrophosphatase</fullName>
        <shortName evidence="9">H(+)-PPase</shortName>
    </alternativeName>
</protein>
<keyword evidence="9" id="KW-0375">Hydrogen ion transport</keyword>
<evidence type="ECO:0000256" key="5">
    <source>
        <dbReference type="ARBA" id="ARBA00022967"/>
    </source>
</evidence>
<feature type="transmembrane region" description="Helical" evidence="9">
    <location>
        <begin position="261"/>
        <end position="282"/>
    </location>
</feature>
<feature type="transmembrane region" description="Helical" evidence="9">
    <location>
        <begin position="122"/>
        <end position="150"/>
    </location>
</feature>
<evidence type="ECO:0000256" key="8">
    <source>
        <dbReference type="ARBA" id="ARBA00023136"/>
    </source>
</evidence>
<keyword evidence="5 9" id="KW-1278">Translocase</keyword>